<proteinExistence type="predicted"/>
<protein>
    <recommendedName>
        <fullName evidence="5">CobQ/CobB/MinD/ParA nucleotide binding domain protein</fullName>
    </recommendedName>
</protein>
<gene>
    <name evidence="1" type="ORF">DJ90_4984</name>
    <name evidence="2" type="ORF">GNQ08_13640</name>
</gene>
<dbReference type="Proteomes" id="UP000442469">
    <property type="component" value="Unassembled WGS sequence"/>
</dbReference>
<dbReference type="RefSeq" id="WP_036623117.1">
    <property type="nucleotide sequence ID" value="NZ_BOSD01000012.1"/>
</dbReference>
<name>A0A090ZBV7_PAEMA</name>
<dbReference type="EMBL" id="WNZZ01000008">
    <property type="protein sequence ID" value="MUG23442.1"/>
    <property type="molecule type" value="Genomic_DNA"/>
</dbReference>
<comment type="caution">
    <text evidence="1">The sequence shown here is derived from an EMBL/GenBank/DDBJ whole genome shotgun (WGS) entry which is preliminary data.</text>
</comment>
<dbReference type="GeneID" id="77007336"/>
<accession>A0A090ZBV7</accession>
<dbReference type="Gene3D" id="3.40.50.300">
    <property type="entry name" value="P-loop containing nucleotide triphosphate hydrolases"/>
    <property type="match status" value="1"/>
</dbReference>
<dbReference type="STRING" id="44252.DJ90_4984"/>
<evidence type="ECO:0000313" key="2">
    <source>
        <dbReference type="EMBL" id="MUG23442.1"/>
    </source>
</evidence>
<sequence>MKRWVFIGKSDKRDLLLYLSSALTAAGRSVLLADATEGGKYRYSIGEVQQLLPVTEFCGFDVAAGPLDMRLLHNAADGHDGKGVKDYDYELVDLEALHAASPDIFASADELVLVTSFDRYEVESTARWLRGLVNMRPELRGMRVRPVFTRTVDSYLSTDYILGFMDDIGIQWHEEEIIIPWNELNQAVQLENEHGRRLAMSRLSRSYKRALRRLLSGLAGFEAGAAKRALRRAERRRA</sequence>
<dbReference type="HOGENOM" id="CLU_099831_0_0_9"/>
<reference evidence="2 4" key="2">
    <citation type="submission" date="2019-11" db="EMBL/GenBank/DDBJ databases">
        <title>Draft genome sequences of five Paenibacillus species of dairy origin.</title>
        <authorList>
            <person name="Olajide A.M."/>
            <person name="Chen S."/>
            <person name="Lapointe G."/>
        </authorList>
    </citation>
    <scope>NUCLEOTIDE SEQUENCE [LARGE SCALE GENOMIC DNA]</scope>
    <source>
        <strain evidence="2 4">3CT49</strain>
    </source>
</reference>
<dbReference type="PATRIC" id="fig|44252.3.peg.2902"/>
<keyword evidence="3" id="KW-1185">Reference proteome</keyword>
<organism evidence="1 3">
    <name type="scientific">Paenibacillus macerans</name>
    <name type="common">Bacillus macerans</name>
    <dbReference type="NCBI Taxonomy" id="44252"/>
    <lineage>
        <taxon>Bacteria</taxon>
        <taxon>Bacillati</taxon>
        <taxon>Bacillota</taxon>
        <taxon>Bacilli</taxon>
        <taxon>Bacillales</taxon>
        <taxon>Paenibacillaceae</taxon>
        <taxon>Paenibacillus</taxon>
    </lineage>
</organism>
<dbReference type="EMBL" id="JMQA01000026">
    <property type="protein sequence ID" value="KFN08779.1"/>
    <property type="molecule type" value="Genomic_DNA"/>
</dbReference>
<evidence type="ECO:0000313" key="1">
    <source>
        <dbReference type="EMBL" id="KFN08779.1"/>
    </source>
</evidence>
<evidence type="ECO:0000313" key="4">
    <source>
        <dbReference type="Proteomes" id="UP000442469"/>
    </source>
</evidence>
<evidence type="ECO:0000313" key="3">
    <source>
        <dbReference type="Proteomes" id="UP000029278"/>
    </source>
</evidence>
<dbReference type="Proteomes" id="UP000029278">
    <property type="component" value="Unassembled WGS sequence"/>
</dbReference>
<dbReference type="AlphaFoldDB" id="A0A090ZBV7"/>
<dbReference type="SUPFAM" id="SSF52540">
    <property type="entry name" value="P-loop containing nucleoside triphosphate hydrolases"/>
    <property type="match status" value="1"/>
</dbReference>
<dbReference type="InterPro" id="IPR027417">
    <property type="entry name" value="P-loop_NTPase"/>
</dbReference>
<dbReference type="OrthoDB" id="2610621at2"/>
<reference evidence="1 3" key="1">
    <citation type="submission" date="2014-04" db="EMBL/GenBank/DDBJ databases">
        <authorList>
            <person name="Bishop-Lilly K.A."/>
            <person name="Broomall S.M."/>
            <person name="Chain P.S."/>
            <person name="Chertkov O."/>
            <person name="Coyne S.R."/>
            <person name="Daligault H.E."/>
            <person name="Davenport K.W."/>
            <person name="Erkkila T."/>
            <person name="Frey K.G."/>
            <person name="Gibbons H.S."/>
            <person name="Gu W."/>
            <person name="Jaissle J."/>
            <person name="Johnson S.L."/>
            <person name="Koroleva G.I."/>
            <person name="Ladner J.T."/>
            <person name="Lo C.-C."/>
            <person name="Minogue T.D."/>
            <person name="Munk C."/>
            <person name="Palacios G.F."/>
            <person name="Redden C.L."/>
            <person name="Rosenzweig C.N."/>
            <person name="Scholz M.B."/>
            <person name="Teshima H."/>
            <person name="Xu Y."/>
        </authorList>
    </citation>
    <scope>NUCLEOTIDE SEQUENCE [LARGE SCALE GENOMIC DNA]</scope>
    <source>
        <strain evidence="1 3">8244</strain>
    </source>
</reference>
<evidence type="ECO:0008006" key="5">
    <source>
        <dbReference type="Google" id="ProtNLM"/>
    </source>
</evidence>